<sequence>MHDNDQPQGASAKRLEGALSPYLQHHAHNPVDWWPFSDEALLEARTKDLPLFISIGYSSCHWCHVMENECFEDIEVAALINSTTIPIKVDREERPDIDAIYMEALQAMSGSGGWPMTIFATPDGRPFFAATYLPKHPRGSMPGLMQILEAVSKAWNDRRSELIDEAERITKAIRARSTYAGASIKVDEYNDPYEAVQRSVSEFLSVYDKEWGGFGRAPKFPQPAVVELLLNHFRVTKDHTALDAATHTLDKIYRGGVFDHIGGGLFRYSTDRFWIVPHFEKMLYDQAGLLRAATSHYLLTKDLADLYVINRIHHYVSQTLYRGDGAVYSSQDADSEGEEGAYYLFREAEIEEVLGEDAASFIGDFGVTKAGNFEGSNILHRGPDGPMVPSEATARSIARLEQYRRLRVPPEIDKKVLTEWNAMWAGALFYAGRALGRPDFIKEATEVLHFLLENHCNESFSLIHSSYEGSSSPGGYLSDYAHISSALLEAFFATAEHRYVDLASSFVRFAIDHYYDTDEGGFYLADKETTLIANPKEILDGATPSSNSVLLRSIVRIARVTDDPTLNSVLQSCISWGKKVAQHSASGTATFALAAYEAEGGLNELVIGDQAPNDLIESVKKMYLPNTLLCIGSFGEGPLYEGRDERYAYLCEGYSCKQPTQDLDELEGMLG</sequence>
<name>A0A1M4S5K0_9ACTN</name>
<dbReference type="InterPro" id="IPR036249">
    <property type="entry name" value="Thioredoxin-like_sf"/>
</dbReference>
<dbReference type="PANTHER" id="PTHR42899">
    <property type="entry name" value="SPERMATOGENESIS-ASSOCIATED PROTEIN 20"/>
    <property type="match status" value="1"/>
</dbReference>
<dbReference type="PANTHER" id="PTHR42899:SF1">
    <property type="entry name" value="SPERMATOGENESIS-ASSOCIATED PROTEIN 20"/>
    <property type="match status" value="1"/>
</dbReference>
<proteinExistence type="predicted"/>
<dbReference type="InterPro" id="IPR024705">
    <property type="entry name" value="Ssp411"/>
</dbReference>
<keyword evidence="3" id="KW-1185">Reference proteome</keyword>
<dbReference type="InterPro" id="IPR004879">
    <property type="entry name" value="Ssp411-like_TRX"/>
</dbReference>
<evidence type="ECO:0000259" key="1">
    <source>
        <dbReference type="Pfam" id="PF03190"/>
    </source>
</evidence>
<evidence type="ECO:0000313" key="3">
    <source>
        <dbReference type="Proteomes" id="UP000184295"/>
    </source>
</evidence>
<dbReference type="RefSeq" id="WP_084660020.1">
    <property type="nucleotide sequence ID" value="NZ_FQUL01000001.1"/>
</dbReference>
<accession>A0A1M4S5K0</accession>
<dbReference type="STRING" id="1121881.SAMN02745225_00075"/>
<dbReference type="SUPFAM" id="SSF52833">
    <property type="entry name" value="Thioredoxin-like"/>
    <property type="match status" value="1"/>
</dbReference>
<dbReference type="CDD" id="cd02955">
    <property type="entry name" value="SSP411"/>
    <property type="match status" value="1"/>
</dbReference>
<evidence type="ECO:0000313" key="2">
    <source>
        <dbReference type="EMBL" id="SHE27478.1"/>
    </source>
</evidence>
<dbReference type="PIRSF" id="PIRSF006402">
    <property type="entry name" value="UCP006402_thioredoxin"/>
    <property type="match status" value="1"/>
</dbReference>
<dbReference type="Gene3D" id="3.40.30.10">
    <property type="entry name" value="Glutaredoxin"/>
    <property type="match status" value="1"/>
</dbReference>
<organism evidence="2 3">
    <name type="scientific">Ferrithrix thermotolerans DSM 19514</name>
    <dbReference type="NCBI Taxonomy" id="1121881"/>
    <lineage>
        <taxon>Bacteria</taxon>
        <taxon>Bacillati</taxon>
        <taxon>Actinomycetota</taxon>
        <taxon>Acidimicrobiia</taxon>
        <taxon>Acidimicrobiales</taxon>
        <taxon>Acidimicrobiaceae</taxon>
        <taxon>Ferrithrix</taxon>
    </lineage>
</organism>
<feature type="domain" description="Spermatogenesis-associated protein 20-like TRX" evidence="1">
    <location>
        <begin position="13"/>
        <end position="173"/>
    </location>
</feature>
<dbReference type="Proteomes" id="UP000184295">
    <property type="component" value="Unassembled WGS sequence"/>
</dbReference>
<gene>
    <name evidence="2" type="ORF">SAMN02745225_00075</name>
</gene>
<reference evidence="3" key="1">
    <citation type="submission" date="2016-11" db="EMBL/GenBank/DDBJ databases">
        <authorList>
            <person name="Varghese N."/>
            <person name="Submissions S."/>
        </authorList>
    </citation>
    <scope>NUCLEOTIDE SEQUENCE [LARGE SCALE GENOMIC DNA]</scope>
    <source>
        <strain evidence="3">DSM 19514</strain>
    </source>
</reference>
<dbReference type="OrthoDB" id="9762614at2"/>
<dbReference type="Pfam" id="PF03190">
    <property type="entry name" value="Thioredox_DsbH"/>
    <property type="match status" value="1"/>
</dbReference>
<dbReference type="InterPro" id="IPR008928">
    <property type="entry name" value="6-hairpin_glycosidase_sf"/>
</dbReference>
<dbReference type="EMBL" id="FQUL01000001">
    <property type="protein sequence ID" value="SHE27478.1"/>
    <property type="molecule type" value="Genomic_DNA"/>
</dbReference>
<dbReference type="GO" id="GO:0005975">
    <property type="term" value="P:carbohydrate metabolic process"/>
    <property type="evidence" value="ECO:0007669"/>
    <property type="project" value="InterPro"/>
</dbReference>
<protein>
    <recommendedName>
        <fullName evidence="1">Spermatogenesis-associated protein 20-like TRX domain-containing protein</fullName>
    </recommendedName>
</protein>
<dbReference type="SUPFAM" id="SSF48208">
    <property type="entry name" value="Six-hairpin glycosidases"/>
    <property type="match status" value="1"/>
</dbReference>
<dbReference type="AlphaFoldDB" id="A0A1M4S5K0"/>